<sequence>VSYYSAIKKIMSLTDFERSIKNPSNRDFKLDRMHYLLQQLGNPQALVPAIHIAGTKGKGSTASMIESILSQSGFTTGLFTSPHLNKFTERI</sequence>
<proteinExistence type="inferred from homology"/>
<evidence type="ECO:0000256" key="2">
    <source>
        <dbReference type="ARBA" id="ARBA00022598"/>
    </source>
</evidence>
<keyword evidence="4" id="KW-0067">ATP-binding</keyword>
<dbReference type="SUPFAM" id="SSF53623">
    <property type="entry name" value="MurD-like peptide ligases, catalytic domain"/>
    <property type="match status" value="1"/>
</dbReference>
<reference evidence="5" key="1">
    <citation type="submission" date="2018-05" db="EMBL/GenBank/DDBJ databases">
        <authorList>
            <person name="Lanie J.A."/>
            <person name="Ng W.-L."/>
            <person name="Kazmierczak K.M."/>
            <person name="Andrzejewski T.M."/>
            <person name="Davidsen T.M."/>
            <person name="Wayne K.J."/>
            <person name="Tettelin H."/>
            <person name="Glass J.I."/>
            <person name="Rusch D."/>
            <person name="Podicherti R."/>
            <person name="Tsui H.-C.T."/>
            <person name="Winkler M.E."/>
        </authorList>
    </citation>
    <scope>NUCLEOTIDE SEQUENCE</scope>
</reference>
<dbReference type="PROSITE" id="PS01011">
    <property type="entry name" value="FOLYLPOLYGLU_SYNT_1"/>
    <property type="match status" value="1"/>
</dbReference>
<keyword evidence="2" id="KW-0436">Ligase</keyword>
<dbReference type="GO" id="GO:0004326">
    <property type="term" value="F:tetrahydrofolylpolyglutamate synthase activity"/>
    <property type="evidence" value="ECO:0007669"/>
    <property type="project" value="InterPro"/>
</dbReference>
<dbReference type="InterPro" id="IPR036565">
    <property type="entry name" value="Mur-like_cat_sf"/>
</dbReference>
<dbReference type="GO" id="GO:0005737">
    <property type="term" value="C:cytoplasm"/>
    <property type="evidence" value="ECO:0007669"/>
    <property type="project" value="TreeGrafter"/>
</dbReference>
<organism evidence="5">
    <name type="scientific">marine metagenome</name>
    <dbReference type="NCBI Taxonomy" id="408172"/>
    <lineage>
        <taxon>unclassified sequences</taxon>
        <taxon>metagenomes</taxon>
        <taxon>ecological metagenomes</taxon>
    </lineage>
</organism>
<keyword evidence="3" id="KW-0547">Nucleotide-binding</keyword>
<gene>
    <name evidence="5" type="ORF">METZ01_LOCUS408314</name>
</gene>
<dbReference type="Gene3D" id="3.40.1190.10">
    <property type="entry name" value="Mur-like, catalytic domain"/>
    <property type="match status" value="1"/>
</dbReference>
<dbReference type="PANTHER" id="PTHR11136:SF0">
    <property type="entry name" value="DIHYDROFOLATE SYNTHETASE-RELATED"/>
    <property type="match status" value="1"/>
</dbReference>
<dbReference type="InterPro" id="IPR001645">
    <property type="entry name" value="Folylpolyglutamate_synth"/>
</dbReference>
<dbReference type="PANTHER" id="PTHR11136">
    <property type="entry name" value="FOLYLPOLYGLUTAMATE SYNTHASE-RELATED"/>
    <property type="match status" value="1"/>
</dbReference>
<evidence type="ECO:0000256" key="4">
    <source>
        <dbReference type="ARBA" id="ARBA00022840"/>
    </source>
</evidence>
<comment type="similarity">
    <text evidence="1">Belongs to the folylpolyglutamate synthase family.</text>
</comment>
<evidence type="ECO:0000313" key="5">
    <source>
        <dbReference type="EMBL" id="SVD55460.1"/>
    </source>
</evidence>
<evidence type="ECO:0008006" key="6">
    <source>
        <dbReference type="Google" id="ProtNLM"/>
    </source>
</evidence>
<feature type="non-terminal residue" evidence="5">
    <location>
        <position position="1"/>
    </location>
</feature>
<dbReference type="InterPro" id="IPR018109">
    <property type="entry name" value="Folylpolyglutamate_synth_CS"/>
</dbReference>
<dbReference type="AlphaFoldDB" id="A0A382WAF6"/>
<dbReference type="EMBL" id="UINC01158107">
    <property type="protein sequence ID" value="SVD55460.1"/>
    <property type="molecule type" value="Genomic_DNA"/>
</dbReference>
<protein>
    <recommendedName>
        <fullName evidence="6">Mur ligase central domain-containing protein</fullName>
    </recommendedName>
</protein>
<accession>A0A382WAF6</accession>
<name>A0A382WAF6_9ZZZZ</name>
<dbReference type="GO" id="GO:0005524">
    <property type="term" value="F:ATP binding"/>
    <property type="evidence" value="ECO:0007669"/>
    <property type="project" value="UniProtKB-KW"/>
</dbReference>
<evidence type="ECO:0000256" key="3">
    <source>
        <dbReference type="ARBA" id="ARBA00022741"/>
    </source>
</evidence>
<evidence type="ECO:0000256" key="1">
    <source>
        <dbReference type="ARBA" id="ARBA00008276"/>
    </source>
</evidence>
<dbReference type="GO" id="GO:0008841">
    <property type="term" value="F:dihydrofolate synthase activity"/>
    <property type="evidence" value="ECO:0007669"/>
    <property type="project" value="TreeGrafter"/>
</dbReference>